<feature type="compositionally biased region" description="Pro residues" evidence="1">
    <location>
        <begin position="100"/>
        <end position="110"/>
    </location>
</feature>
<keyword evidence="3" id="KW-1185">Reference proteome</keyword>
<feature type="compositionally biased region" description="Polar residues" evidence="1">
    <location>
        <begin position="82"/>
        <end position="91"/>
    </location>
</feature>
<dbReference type="AlphaFoldDB" id="A0A1J9PU79"/>
<dbReference type="VEuPathDB" id="FungiDB:ACJ73_08615"/>
<sequence length="110" mass="12666">MESIEALDIEKAEQELKKDKQAREKEKEIVWLRKCFEQTLDPNRFSEFKAAYARQVQGVEEEAEWEIPEGLLRGVEPAKPSRNLTENPNTSRRVEHPIVPAEPLPEGPEG</sequence>
<gene>
    <name evidence="2" type="ORF">ACJ73_08615</name>
</gene>
<feature type="region of interest" description="Disordered" evidence="1">
    <location>
        <begin position="1"/>
        <end position="24"/>
    </location>
</feature>
<dbReference type="OrthoDB" id="10522011at2759"/>
<organism evidence="2 3">
    <name type="scientific">Blastomyces percursus</name>
    <dbReference type="NCBI Taxonomy" id="1658174"/>
    <lineage>
        <taxon>Eukaryota</taxon>
        <taxon>Fungi</taxon>
        <taxon>Dikarya</taxon>
        <taxon>Ascomycota</taxon>
        <taxon>Pezizomycotina</taxon>
        <taxon>Eurotiomycetes</taxon>
        <taxon>Eurotiomycetidae</taxon>
        <taxon>Onygenales</taxon>
        <taxon>Ajellomycetaceae</taxon>
        <taxon>Blastomyces</taxon>
    </lineage>
</organism>
<feature type="region of interest" description="Disordered" evidence="1">
    <location>
        <begin position="76"/>
        <end position="110"/>
    </location>
</feature>
<evidence type="ECO:0000313" key="3">
    <source>
        <dbReference type="Proteomes" id="UP000242791"/>
    </source>
</evidence>
<evidence type="ECO:0000256" key="1">
    <source>
        <dbReference type="SAM" id="MobiDB-lite"/>
    </source>
</evidence>
<dbReference type="STRING" id="1658174.A0A1J9PU79"/>
<protein>
    <submittedName>
        <fullName evidence="2">Uncharacterized protein</fullName>
    </submittedName>
</protein>
<accession>A0A1J9PU79</accession>
<comment type="caution">
    <text evidence="2">The sequence shown here is derived from an EMBL/GenBank/DDBJ whole genome shotgun (WGS) entry which is preliminary data.</text>
</comment>
<reference evidence="2 3" key="1">
    <citation type="submission" date="2015-08" db="EMBL/GenBank/DDBJ databases">
        <title>Emmonsia species relationships and genome sequence.</title>
        <authorList>
            <person name="Cuomo C.A."/>
            <person name="Schwartz I.S."/>
            <person name="Kenyon C."/>
            <person name="De Hoog G.S."/>
            <person name="Govender N.P."/>
            <person name="Botha A."/>
            <person name="Moreno L."/>
            <person name="De Vries M."/>
            <person name="Munoz J.F."/>
            <person name="Stielow J.B."/>
        </authorList>
    </citation>
    <scope>NUCLEOTIDE SEQUENCE [LARGE SCALE GENOMIC DNA]</scope>
    <source>
        <strain evidence="2 3">EI222</strain>
    </source>
</reference>
<name>A0A1J9PU79_9EURO</name>
<feature type="compositionally biased region" description="Basic and acidic residues" evidence="1">
    <location>
        <begin position="8"/>
        <end position="24"/>
    </location>
</feature>
<dbReference type="Proteomes" id="UP000242791">
    <property type="component" value="Unassembled WGS sequence"/>
</dbReference>
<dbReference type="EMBL" id="LGTZ01002095">
    <property type="protein sequence ID" value="OJD19814.1"/>
    <property type="molecule type" value="Genomic_DNA"/>
</dbReference>
<evidence type="ECO:0000313" key="2">
    <source>
        <dbReference type="EMBL" id="OJD19814.1"/>
    </source>
</evidence>
<proteinExistence type="predicted"/>